<dbReference type="InterPro" id="IPR036388">
    <property type="entry name" value="WH-like_DNA-bd_sf"/>
</dbReference>
<keyword evidence="3" id="KW-0804">Transcription</keyword>
<dbReference type="InterPro" id="IPR016032">
    <property type="entry name" value="Sig_transdc_resp-reg_C-effctor"/>
</dbReference>
<evidence type="ECO:0000313" key="7">
    <source>
        <dbReference type="EMBL" id="BDV35433.1"/>
    </source>
</evidence>
<dbReference type="RefSeq" id="WP_281928875.1">
    <property type="nucleotide sequence ID" value="NZ_AP027142.1"/>
</dbReference>
<dbReference type="SUPFAM" id="SSF52172">
    <property type="entry name" value="CheY-like"/>
    <property type="match status" value="1"/>
</dbReference>
<dbReference type="EMBL" id="AP027142">
    <property type="protein sequence ID" value="BDV35433.1"/>
    <property type="molecule type" value="Genomic_DNA"/>
</dbReference>
<keyword evidence="1" id="KW-0805">Transcription regulation</keyword>
<dbReference type="Pfam" id="PF00072">
    <property type="entry name" value="Response_reg"/>
    <property type="match status" value="1"/>
</dbReference>
<feature type="domain" description="HTH luxR-type" evidence="5">
    <location>
        <begin position="130"/>
        <end position="195"/>
    </location>
</feature>
<dbReference type="InterPro" id="IPR001789">
    <property type="entry name" value="Sig_transdc_resp-reg_receiver"/>
</dbReference>
<reference evidence="7 8" key="1">
    <citation type="journal article" date="2023" name="Int. J. Syst. Evol. Microbiol.">
        <title>Methylocystis iwaonis sp. nov., a type II methane-oxidizing bacterium from surface soil of a rice paddy field in Japan, and emended description of the genus Methylocystis (ex Whittenbury et al. 1970) Bowman et al. 1993.</title>
        <authorList>
            <person name="Kaise H."/>
            <person name="Sawadogo J.B."/>
            <person name="Alam M.S."/>
            <person name="Ueno C."/>
            <person name="Dianou D."/>
            <person name="Shinjo R."/>
            <person name="Asakawa S."/>
        </authorList>
    </citation>
    <scope>NUCLEOTIDE SEQUENCE [LARGE SCALE GENOMIC DNA]</scope>
    <source>
        <strain evidence="7 8">SS37A-Re</strain>
    </source>
</reference>
<dbReference type="Pfam" id="PF00196">
    <property type="entry name" value="GerE"/>
    <property type="match status" value="1"/>
</dbReference>
<protein>
    <submittedName>
        <fullName evidence="7">DNA-binding response regulator</fullName>
    </submittedName>
</protein>
<dbReference type="PANTHER" id="PTHR44688">
    <property type="entry name" value="DNA-BINDING TRANSCRIPTIONAL ACTIVATOR DEVR_DOSR"/>
    <property type="match status" value="1"/>
</dbReference>
<dbReference type="InterPro" id="IPR011006">
    <property type="entry name" value="CheY-like_superfamily"/>
</dbReference>
<dbReference type="PROSITE" id="PS50110">
    <property type="entry name" value="RESPONSE_REGULATORY"/>
    <property type="match status" value="1"/>
</dbReference>
<evidence type="ECO:0000259" key="5">
    <source>
        <dbReference type="PROSITE" id="PS50043"/>
    </source>
</evidence>
<dbReference type="SMART" id="SM00448">
    <property type="entry name" value="REC"/>
    <property type="match status" value="1"/>
</dbReference>
<dbReference type="SMART" id="SM00421">
    <property type="entry name" value="HTH_LUXR"/>
    <property type="match status" value="1"/>
</dbReference>
<dbReference type="Gene3D" id="3.40.50.2300">
    <property type="match status" value="1"/>
</dbReference>
<accession>A0ABM8EBQ9</accession>
<dbReference type="InterPro" id="IPR000792">
    <property type="entry name" value="Tscrpt_reg_LuxR_C"/>
</dbReference>
<sequence length="200" mass="22255">MPTIYVVAQEQDERAAIAALVCQECRSVEVFKDVSAFLAHKDPSEPGCVILELKEPASASIRRLREFLEPLPIIVVSPSAVVARAVQAMKQGAADFLAKPLEKERLVSAVQRGLDISWARMEQTRRKNELLARYQTLSAREKDVVGAILDGRPNREVALQLGIRPRTVEIHRSNAMAKLGARTLPELVRIWFDLADGDMC</sequence>
<evidence type="ECO:0000256" key="2">
    <source>
        <dbReference type="ARBA" id="ARBA00023125"/>
    </source>
</evidence>
<evidence type="ECO:0000259" key="6">
    <source>
        <dbReference type="PROSITE" id="PS50110"/>
    </source>
</evidence>
<dbReference type="SUPFAM" id="SSF46894">
    <property type="entry name" value="C-terminal effector domain of the bipartite response regulators"/>
    <property type="match status" value="1"/>
</dbReference>
<keyword evidence="8" id="KW-1185">Reference proteome</keyword>
<name>A0ABM8EBQ9_9HYPH</name>
<evidence type="ECO:0000256" key="1">
    <source>
        <dbReference type="ARBA" id="ARBA00023015"/>
    </source>
</evidence>
<dbReference type="PANTHER" id="PTHR44688:SF16">
    <property type="entry name" value="DNA-BINDING TRANSCRIPTIONAL ACTIVATOR DEVR_DOSR"/>
    <property type="match status" value="1"/>
</dbReference>
<dbReference type="Gene3D" id="1.10.10.10">
    <property type="entry name" value="Winged helix-like DNA-binding domain superfamily/Winged helix DNA-binding domain"/>
    <property type="match status" value="1"/>
</dbReference>
<evidence type="ECO:0000256" key="4">
    <source>
        <dbReference type="PROSITE-ProRule" id="PRU00169"/>
    </source>
</evidence>
<proteinExistence type="predicted"/>
<dbReference type="PROSITE" id="PS00622">
    <property type="entry name" value="HTH_LUXR_1"/>
    <property type="match status" value="1"/>
</dbReference>
<dbReference type="PRINTS" id="PR00038">
    <property type="entry name" value="HTHLUXR"/>
</dbReference>
<keyword evidence="2 7" id="KW-0238">DNA-binding</keyword>
<evidence type="ECO:0000256" key="3">
    <source>
        <dbReference type="ARBA" id="ARBA00023163"/>
    </source>
</evidence>
<feature type="domain" description="Response regulatory" evidence="6">
    <location>
        <begin position="3"/>
        <end position="114"/>
    </location>
</feature>
<comment type="caution">
    <text evidence="4">Lacks conserved residue(s) required for the propagation of feature annotation.</text>
</comment>
<gene>
    <name evidence="7" type="primary">fixJ</name>
    <name evidence="7" type="ORF">SS37A_29620</name>
</gene>
<dbReference type="CDD" id="cd06170">
    <property type="entry name" value="LuxR_C_like"/>
    <property type="match status" value="1"/>
</dbReference>
<dbReference type="PROSITE" id="PS50043">
    <property type="entry name" value="HTH_LUXR_2"/>
    <property type="match status" value="1"/>
</dbReference>
<evidence type="ECO:0000313" key="8">
    <source>
        <dbReference type="Proteomes" id="UP001317629"/>
    </source>
</evidence>
<organism evidence="7 8">
    <name type="scientific">Methylocystis iwaonis</name>
    <dbReference type="NCBI Taxonomy" id="2885079"/>
    <lineage>
        <taxon>Bacteria</taxon>
        <taxon>Pseudomonadati</taxon>
        <taxon>Pseudomonadota</taxon>
        <taxon>Alphaproteobacteria</taxon>
        <taxon>Hyphomicrobiales</taxon>
        <taxon>Methylocystaceae</taxon>
        <taxon>Methylocystis</taxon>
    </lineage>
</organism>
<dbReference type="GO" id="GO:0003677">
    <property type="term" value="F:DNA binding"/>
    <property type="evidence" value="ECO:0007669"/>
    <property type="project" value="UniProtKB-KW"/>
</dbReference>
<dbReference type="Proteomes" id="UP001317629">
    <property type="component" value="Chromosome"/>
</dbReference>